<keyword evidence="3" id="KW-1185">Reference proteome</keyword>
<sequence length="139" mass="15272">MQLLAYLWVGPVTLCCLPLALLAKWTGGGYAIHSGVLEVWGGWIGRRLHSGIPVLGAVNAVTLGHLVAGVSPAHLDSSRTHERAHVEQFEHWGALFPLVYLLAGLWAHWRGGNFYWDNPYEIEARVKAAAVKTGDLCRH</sequence>
<evidence type="ECO:0000256" key="1">
    <source>
        <dbReference type="SAM" id="Phobius"/>
    </source>
</evidence>
<feature type="transmembrane region" description="Helical" evidence="1">
    <location>
        <begin position="6"/>
        <end position="23"/>
    </location>
</feature>
<keyword evidence="1" id="KW-0472">Membrane</keyword>
<evidence type="ECO:0008006" key="4">
    <source>
        <dbReference type="Google" id="ProtNLM"/>
    </source>
</evidence>
<protein>
    <recommendedName>
        <fullName evidence="4">Signal peptide prediction</fullName>
    </recommendedName>
</protein>
<comment type="caution">
    <text evidence="2">The sequence shown here is derived from an EMBL/GenBank/DDBJ whole genome shotgun (WGS) entry which is preliminary data.</text>
</comment>
<evidence type="ECO:0000313" key="3">
    <source>
        <dbReference type="Proteomes" id="UP001308005"/>
    </source>
</evidence>
<gene>
    <name evidence="2" type="ORF">VSS37_02285</name>
</gene>
<dbReference type="RefSeq" id="WP_324693015.1">
    <property type="nucleotide sequence ID" value="NZ_JAYMYJ010000019.1"/>
</dbReference>
<keyword evidence="1" id="KW-1133">Transmembrane helix</keyword>
<proteinExistence type="predicted"/>
<dbReference type="EMBL" id="JAYMYJ010000019">
    <property type="protein sequence ID" value="MEB4589798.1"/>
    <property type="molecule type" value="Genomic_DNA"/>
</dbReference>
<name>A0ABU6CSJ5_9GAMM</name>
<accession>A0ABU6CSJ5</accession>
<evidence type="ECO:0000313" key="2">
    <source>
        <dbReference type="EMBL" id="MEB4589798.1"/>
    </source>
</evidence>
<reference evidence="2 3" key="2">
    <citation type="submission" date="2024-01" db="EMBL/GenBank/DDBJ databases">
        <authorList>
            <person name="Xie X."/>
        </authorList>
    </citation>
    <scope>NUCLEOTIDE SEQUENCE [LARGE SCALE GENOMIC DNA]</scope>
    <source>
        <strain evidence="2">SCUT-1</strain>
    </source>
</reference>
<organism evidence="2 3">
    <name type="scientific">Candidatus Thiothrix phosphatis</name>
    <dbReference type="NCBI Taxonomy" id="3112415"/>
    <lineage>
        <taxon>Bacteria</taxon>
        <taxon>Pseudomonadati</taxon>
        <taxon>Pseudomonadota</taxon>
        <taxon>Gammaproteobacteria</taxon>
        <taxon>Thiotrichales</taxon>
        <taxon>Thiotrichaceae</taxon>
        <taxon>Thiothrix</taxon>
    </lineage>
</organism>
<reference evidence="3" key="1">
    <citation type="submission" date="2023-07" db="EMBL/GenBank/DDBJ databases">
        <title>The carbon used by Thiothrix.</title>
        <authorList>
            <person name="Chen L."/>
        </authorList>
    </citation>
    <scope>NUCLEOTIDE SEQUENCE [LARGE SCALE GENOMIC DNA]</scope>
</reference>
<dbReference type="Proteomes" id="UP001308005">
    <property type="component" value="Unassembled WGS sequence"/>
</dbReference>
<feature type="transmembrane region" description="Helical" evidence="1">
    <location>
        <begin position="89"/>
        <end position="109"/>
    </location>
</feature>
<keyword evidence="1" id="KW-0812">Transmembrane</keyword>